<sequence>MAGKTTSKAWLFVIPVLLASSTRADPKCYDTWGNEDASQLPCFAPGTTDTNATTWCCNKNDYCLSNGLCLSPGLTQQGCTDKAWGTPCNKICSSSDGNRTTLGIPLIPCPASHNADTNEFQFCCGPDATSCCDNAISWTSIPAGTIIRGPVTSTDSSTSPSSCSNSSSSSSNSYSLKLGLGIGLGIGIPILLVLLGVAYLLAQPIHPCRHCKNNEKNRSKSSGGGGPAALTTTTTTTTTTTEKTPSSSSSSPEKKQRHDSFGRVDTHVGPPSDDGFDNNNNNILPHLWPPAAGPSGSTSMAATLAQWALRSGFGLTTAHHHHHVHGGGGAAPGMGMGIGEMEAPAPPPRPDTPQEMDGRSVRGIVGYNHRRSRSSRPVIRTFTARGGGLFAGSYPNTMTAAPAELPGQSSSAEGVRVVYKGDNSNAAKGRKVRVAAEEVELPTPDTPERERDLEKGVSGKRVGLERGGGSR</sequence>
<name>A0AAJ0GU51_9PEZI</name>
<feature type="region of interest" description="Disordered" evidence="1">
    <location>
        <begin position="149"/>
        <end position="171"/>
    </location>
</feature>
<proteinExistence type="predicted"/>
<feature type="compositionally biased region" description="Basic and acidic residues" evidence="1">
    <location>
        <begin position="252"/>
        <end position="266"/>
    </location>
</feature>
<feature type="compositionally biased region" description="Low complexity" evidence="1">
    <location>
        <begin position="152"/>
        <end position="171"/>
    </location>
</feature>
<feature type="region of interest" description="Disordered" evidence="1">
    <location>
        <begin position="213"/>
        <end position="297"/>
    </location>
</feature>
<evidence type="ECO:0000256" key="3">
    <source>
        <dbReference type="SAM" id="SignalP"/>
    </source>
</evidence>
<feature type="transmembrane region" description="Helical" evidence="2">
    <location>
        <begin position="178"/>
        <end position="202"/>
    </location>
</feature>
<evidence type="ECO:0000256" key="1">
    <source>
        <dbReference type="SAM" id="MobiDB-lite"/>
    </source>
</evidence>
<dbReference type="Proteomes" id="UP001273166">
    <property type="component" value="Unassembled WGS sequence"/>
</dbReference>
<feature type="compositionally biased region" description="Low complexity" evidence="1">
    <location>
        <begin position="231"/>
        <end position="251"/>
    </location>
</feature>
<keyword evidence="5" id="KW-1185">Reference proteome</keyword>
<dbReference type="GeneID" id="87885816"/>
<reference evidence="4" key="2">
    <citation type="submission" date="2023-06" db="EMBL/GenBank/DDBJ databases">
        <authorList>
            <consortium name="Lawrence Berkeley National Laboratory"/>
            <person name="Mondo S.J."/>
            <person name="Hensen N."/>
            <person name="Bonometti L."/>
            <person name="Westerberg I."/>
            <person name="Brannstrom I.O."/>
            <person name="Guillou S."/>
            <person name="Cros-Aarteil S."/>
            <person name="Calhoun S."/>
            <person name="Haridas S."/>
            <person name="Kuo A."/>
            <person name="Pangilinan J."/>
            <person name="Riley R."/>
            <person name="Labutti K."/>
            <person name="Andreopoulos B."/>
            <person name="Lipzen A."/>
            <person name="Chen C."/>
            <person name="Yanf M."/>
            <person name="Daum C."/>
            <person name="Ng V."/>
            <person name="Clum A."/>
            <person name="Steindorff A."/>
            <person name="Ohm R."/>
            <person name="Martin F."/>
            <person name="Silar P."/>
            <person name="Natvig D."/>
            <person name="Lalanne C."/>
            <person name="Gautier V."/>
            <person name="Ament-Velasquez S.L."/>
            <person name="Kruys A."/>
            <person name="Hutchinson M.I."/>
            <person name="Powell A.J."/>
            <person name="Barry K."/>
            <person name="Miller A.N."/>
            <person name="Grigoriev I.V."/>
            <person name="Debuchy R."/>
            <person name="Gladieux P."/>
            <person name="Thoren M.H."/>
            <person name="Johannesson H."/>
        </authorList>
    </citation>
    <scope>NUCLEOTIDE SEQUENCE</scope>
    <source>
        <strain evidence="4">CBS 333.67</strain>
    </source>
</reference>
<evidence type="ECO:0000313" key="4">
    <source>
        <dbReference type="EMBL" id="KAK3305895.1"/>
    </source>
</evidence>
<feature type="chain" id="PRO_5042534928" evidence="3">
    <location>
        <begin position="25"/>
        <end position="471"/>
    </location>
</feature>
<keyword evidence="2" id="KW-0812">Transmembrane</keyword>
<comment type="caution">
    <text evidence="4">The sequence shown here is derived from an EMBL/GenBank/DDBJ whole genome shotgun (WGS) entry which is preliminary data.</text>
</comment>
<accession>A0AAJ0GU51</accession>
<feature type="compositionally biased region" description="Basic and acidic residues" evidence="1">
    <location>
        <begin position="446"/>
        <end position="457"/>
    </location>
</feature>
<reference evidence="4" key="1">
    <citation type="journal article" date="2023" name="Mol. Phylogenet. Evol.">
        <title>Genome-scale phylogeny and comparative genomics of the fungal order Sordariales.</title>
        <authorList>
            <person name="Hensen N."/>
            <person name="Bonometti L."/>
            <person name="Westerberg I."/>
            <person name="Brannstrom I.O."/>
            <person name="Guillou S."/>
            <person name="Cros-Aarteil S."/>
            <person name="Calhoun S."/>
            <person name="Haridas S."/>
            <person name="Kuo A."/>
            <person name="Mondo S."/>
            <person name="Pangilinan J."/>
            <person name="Riley R."/>
            <person name="LaButti K."/>
            <person name="Andreopoulos B."/>
            <person name="Lipzen A."/>
            <person name="Chen C."/>
            <person name="Yan M."/>
            <person name="Daum C."/>
            <person name="Ng V."/>
            <person name="Clum A."/>
            <person name="Steindorff A."/>
            <person name="Ohm R.A."/>
            <person name="Martin F."/>
            <person name="Silar P."/>
            <person name="Natvig D.O."/>
            <person name="Lalanne C."/>
            <person name="Gautier V."/>
            <person name="Ament-Velasquez S.L."/>
            <person name="Kruys A."/>
            <person name="Hutchinson M.I."/>
            <person name="Powell A.J."/>
            <person name="Barry K."/>
            <person name="Miller A.N."/>
            <person name="Grigoriev I.V."/>
            <person name="Debuchy R."/>
            <person name="Gladieux P."/>
            <person name="Hiltunen Thoren M."/>
            <person name="Johannesson H."/>
        </authorList>
    </citation>
    <scope>NUCLEOTIDE SEQUENCE</scope>
    <source>
        <strain evidence="4">CBS 333.67</strain>
    </source>
</reference>
<keyword evidence="2" id="KW-0472">Membrane</keyword>
<keyword evidence="2" id="KW-1133">Transmembrane helix</keyword>
<evidence type="ECO:0000313" key="5">
    <source>
        <dbReference type="Proteomes" id="UP001273166"/>
    </source>
</evidence>
<evidence type="ECO:0000256" key="2">
    <source>
        <dbReference type="SAM" id="Phobius"/>
    </source>
</evidence>
<organism evidence="4 5">
    <name type="scientific">Chaetomium strumarium</name>
    <dbReference type="NCBI Taxonomy" id="1170767"/>
    <lineage>
        <taxon>Eukaryota</taxon>
        <taxon>Fungi</taxon>
        <taxon>Dikarya</taxon>
        <taxon>Ascomycota</taxon>
        <taxon>Pezizomycotina</taxon>
        <taxon>Sordariomycetes</taxon>
        <taxon>Sordariomycetidae</taxon>
        <taxon>Sordariales</taxon>
        <taxon>Chaetomiaceae</taxon>
        <taxon>Chaetomium</taxon>
    </lineage>
</organism>
<dbReference type="AlphaFoldDB" id="A0AAJ0GU51"/>
<feature type="region of interest" description="Disordered" evidence="1">
    <location>
        <begin position="437"/>
        <end position="471"/>
    </location>
</feature>
<feature type="signal peptide" evidence="3">
    <location>
        <begin position="1"/>
        <end position="24"/>
    </location>
</feature>
<gene>
    <name evidence="4" type="ORF">B0T15DRAFT_494027</name>
</gene>
<dbReference type="RefSeq" id="XP_062721675.1">
    <property type="nucleotide sequence ID" value="XM_062866987.1"/>
</dbReference>
<dbReference type="EMBL" id="JAUDZG010000004">
    <property type="protein sequence ID" value="KAK3305895.1"/>
    <property type="molecule type" value="Genomic_DNA"/>
</dbReference>
<keyword evidence="3" id="KW-0732">Signal</keyword>
<protein>
    <submittedName>
        <fullName evidence="4">Uncharacterized protein</fullName>
    </submittedName>
</protein>